<keyword evidence="1" id="KW-0812">Transmembrane</keyword>
<keyword evidence="3" id="KW-1185">Reference proteome</keyword>
<protein>
    <submittedName>
        <fullName evidence="2">Phospholipase D-like protein</fullName>
    </submittedName>
</protein>
<reference evidence="2 3" key="1">
    <citation type="submission" date="2017-10" db="EMBL/GenBank/DDBJ databases">
        <title>Sequencing the genomes of 1000 actinobacteria strains.</title>
        <authorList>
            <person name="Klenk H.-P."/>
        </authorList>
    </citation>
    <scope>NUCLEOTIDE SEQUENCE [LARGE SCALE GENOMIC DNA]</scope>
    <source>
        <strain evidence="2 3">DSM 20688</strain>
    </source>
</reference>
<evidence type="ECO:0000313" key="3">
    <source>
        <dbReference type="Proteomes" id="UP000221653"/>
    </source>
</evidence>
<feature type="transmembrane region" description="Helical" evidence="1">
    <location>
        <begin position="15"/>
        <end position="34"/>
    </location>
</feature>
<keyword evidence="1" id="KW-0472">Membrane</keyword>
<comment type="caution">
    <text evidence="2">The sequence shown here is derived from an EMBL/GenBank/DDBJ whole genome shotgun (WGS) entry which is preliminary data.</text>
</comment>
<keyword evidence="1" id="KW-1133">Transmembrane helix</keyword>
<feature type="transmembrane region" description="Helical" evidence="1">
    <location>
        <begin position="46"/>
        <end position="68"/>
    </location>
</feature>
<sequence length="72" mass="8183">MVSGEAVTIPLAYDLAWLVIILLHLVLSVGVFVYEFRRRGTGSAVGWALMVFLLPLVGFLIFVFARWWKNRS</sequence>
<gene>
    <name evidence="2" type="ORF">ATK06_0629</name>
</gene>
<evidence type="ECO:0000256" key="1">
    <source>
        <dbReference type="SAM" id="Phobius"/>
    </source>
</evidence>
<evidence type="ECO:0000313" key="2">
    <source>
        <dbReference type="EMBL" id="PFG27559.1"/>
    </source>
</evidence>
<dbReference type="AlphaFoldDB" id="A0A2A9DNS3"/>
<proteinExistence type="predicted"/>
<dbReference type="EMBL" id="PDJF01000001">
    <property type="protein sequence ID" value="PFG27559.1"/>
    <property type="molecule type" value="Genomic_DNA"/>
</dbReference>
<dbReference type="Proteomes" id="UP000221653">
    <property type="component" value="Unassembled WGS sequence"/>
</dbReference>
<dbReference type="STRING" id="1724.GCA_001044175_00109"/>
<name>A0A2A9DNS3_9CORY</name>
<accession>A0A2A9DNS3</accession>
<organism evidence="2 3">
    <name type="scientific">Corynebacterium renale</name>
    <dbReference type="NCBI Taxonomy" id="1724"/>
    <lineage>
        <taxon>Bacteria</taxon>
        <taxon>Bacillati</taxon>
        <taxon>Actinomycetota</taxon>
        <taxon>Actinomycetes</taxon>
        <taxon>Mycobacteriales</taxon>
        <taxon>Corynebacteriaceae</taxon>
        <taxon>Corynebacterium</taxon>
    </lineage>
</organism>